<keyword evidence="7" id="KW-1185">Reference proteome</keyword>
<dbReference type="Pfam" id="PF02780">
    <property type="entry name" value="Transketolase_C"/>
    <property type="match status" value="1"/>
</dbReference>
<dbReference type="KEGG" id="tav:G4V39_08230"/>
<dbReference type="SUPFAM" id="SSF52518">
    <property type="entry name" value="Thiamin diphosphate-binding fold (THDP-binding)"/>
    <property type="match status" value="2"/>
</dbReference>
<dbReference type="InterPro" id="IPR005474">
    <property type="entry name" value="Transketolase_N"/>
</dbReference>
<evidence type="ECO:0000256" key="3">
    <source>
        <dbReference type="ARBA" id="ARBA00001964"/>
    </source>
</evidence>
<dbReference type="InterPro" id="IPR051157">
    <property type="entry name" value="PDH/Transketolase"/>
</dbReference>
<dbReference type="InterPro" id="IPR033248">
    <property type="entry name" value="Transketolase_C"/>
</dbReference>
<reference evidence="6 7" key="1">
    <citation type="submission" date="2020-02" db="EMBL/GenBank/DDBJ databases">
        <title>Genome analysis of Thermosulfuriphilus ammonigenes ST65T, an anaerobic thermophilic chemolithoautotrophic bacterium isolated from a deep-sea hydrothermal vent.</title>
        <authorList>
            <person name="Slobodkina G."/>
            <person name="Allioux M."/>
            <person name="Merkel A."/>
            <person name="Alain K."/>
            <person name="Jebbar M."/>
            <person name="Slobodkin A."/>
        </authorList>
    </citation>
    <scope>NUCLEOTIDE SEQUENCE [LARGE SCALE GENOMIC DNA]</scope>
    <source>
        <strain evidence="6 7">ST65</strain>
    </source>
</reference>
<gene>
    <name evidence="6" type="ORF">G4V39_08230</name>
</gene>
<dbReference type="EMBL" id="CP048877">
    <property type="protein sequence ID" value="QIJ72257.1"/>
    <property type="molecule type" value="Genomic_DNA"/>
</dbReference>
<dbReference type="CDD" id="cd02012">
    <property type="entry name" value="TPP_TK"/>
    <property type="match status" value="1"/>
</dbReference>
<organism evidence="6 7">
    <name type="scientific">Thermosulfuriphilus ammonigenes</name>
    <dbReference type="NCBI Taxonomy" id="1936021"/>
    <lineage>
        <taxon>Bacteria</taxon>
        <taxon>Pseudomonadati</taxon>
        <taxon>Thermodesulfobacteriota</taxon>
        <taxon>Thermodesulfobacteria</taxon>
        <taxon>Thermodesulfobacteriales</taxon>
        <taxon>Thermodesulfobacteriaceae</taxon>
        <taxon>Thermosulfuriphilus</taxon>
    </lineage>
</organism>
<evidence type="ECO:0000256" key="5">
    <source>
        <dbReference type="ARBA" id="ARBA00023052"/>
    </source>
</evidence>
<dbReference type="Gene3D" id="3.40.50.970">
    <property type="match status" value="2"/>
</dbReference>
<dbReference type="InterPro" id="IPR029061">
    <property type="entry name" value="THDP-binding"/>
</dbReference>
<dbReference type="PANTHER" id="PTHR43825">
    <property type="entry name" value="PYRUVATE DEHYDROGENASE E1 COMPONENT"/>
    <property type="match status" value="1"/>
</dbReference>
<comment type="similarity">
    <text evidence="4">Belongs to the transketolase family.</text>
</comment>
<dbReference type="InterPro" id="IPR005475">
    <property type="entry name" value="Transketolase-like_Pyr-bd"/>
</dbReference>
<keyword evidence="5" id="KW-0786">Thiamine pyrophosphate</keyword>
<dbReference type="CDD" id="cd07033">
    <property type="entry name" value="TPP_PYR_DXS_TK_like"/>
    <property type="match status" value="1"/>
</dbReference>
<dbReference type="NCBIfam" id="NF004556">
    <property type="entry name" value="PRK05899.2-2"/>
    <property type="match status" value="1"/>
</dbReference>
<sequence length="649" mass="72037">MLRIDLSQEELSQEQLRELEAMWRRCARRIILATTLAGCGHPGGSLSSLHLLLMSYAIMRHDPQQPRHPARDRLLVSHGHISPAVYSVLVEYGYASEEAFLMEFRRAGSAFAGHVEQTVPGVEWNTGNLGQGLSAACGMALSLKLKGLKDRRVLCLMGDGEQQKGQVIEARRFAVKFDLDNLMVIVDRNHLQIGGDTDLIIPQSIRDEYRATFWNVIYLCDGHDFAAIYRALRRAWLKEVENPARPTAILARTVMGKGISFMENVARWHGEALKPDMAREALKELGYDEDIEALFERRKAYVNFVKPFDVEVDYPDIDPGQPVVYGPEVKLDNRSAYGKALRSLAEINNLPGERPKILGFSCDLEGSVKMTAFKEWSPEAFFESGIQEHHAAAAAGAASREGFAVFFSTFGVFAVCETYNQQRLNDLNHTHLKVVATHLGLDVGEDGPTHQCLDYLGLLQNLFGFSIFLPADPNQTDRIIRYVATHPGNFFVGMGRSKTPIILDEEGRPFFGEDYRFEPGRADWIRRGDDGTFICFGPLVSRALEAREILAKEGLSIGVLNMASFRPLDTRAILDAALVGPIVTAEDHVVDTGLGAAVARVLVDAGVVVPFRRCGVSTYGSSGKPDDLYRRQGLDPQSLAQKMKELIKG</sequence>
<dbReference type="EC" id="2.2.1.1" evidence="6"/>
<comment type="cofactor">
    <cofactor evidence="1">
        <name>Mn(2+)</name>
        <dbReference type="ChEBI" id="CHEBI:29035"/>
    </cofactor>
</comment>
<dbReference type="AlphaFoldDB" id="A0A6G7PXE4"/>
<evidence type="ECO:0000256" key="1">
    <source>
        <dbReference type="ARBA" id="ARBA00001936"/>
    </source>
</evidence>
<keyword evidence="6" id="KW-0808">Transferase</keyword>
<dbReference type="SMART" id="SM00861">
    <property type="entry name" value="Transket_pyr"/>
    <property type="match status" value="1"/>
</dbReference>
<dbReference type="Pfam" id="PF00456">
    <property type="entry name" value="Transketolase_N"/>
    <property type="match status" value="1"/>
</dbReference>
<dbReference type="PANTHER" id="PTHR43825:SF1">
    <property type="entry name" value="TRANSKETOLASE-LIKE PYRIMIDINE-BINDING DOMAIN-CONTAINING PROTEIN"/>
    <property type="match status" value="1"/>
</dbReference>
<protein>
    <submittedName>
        <fullName evidence="6">Transketolase</fullName>
        <ecNumber evidence="6">2.2.1.1</ecNumber>
    </submittedName>
</protein>
<dbReference type="Gene3D" id="3.40.50.920">
    <property type="match status" value="1"/>
</dbReference>
<proteinExistence type="inferred from homology"/>
<dbReference type="SUPFAM" id="SSF52922">
    <property type="entry name" value="TK C-terminal domain-like"/>
    <property type="match status" value="1"/>
</dbReference>
<dbReference type="RefSeq" id="WP_166032475.1">
    <property type="nucleotide sequence ID" value="NZ_CP048877.1"/>
</dbReference>
<dbReference type="GO" id="GO:0005737">
    <property type="term" value="C:cytoplasm"/>
    <property type="evidence" value="ECO:0007669"/>
    <property type="project" value="UniProtKB-ARBA"/>
</dbReference>
<dbReference type="GO" id="GO:0004802">
    <property type="term" value="F:transketolase activity"/>
    <property type="evidence" value="ECO:0007669"/>
    <property type="project" value="UniProtKB-EC"/>
</dbReference>
<evidence type="ECO:0000313" key="7">
    <source>
        <dbReference type="Proteomes" id="UP000502179"/>
    </source>
</evidence>
<dbReference type="InterPro" id="IPR009014">
    <property type="entry name" value="Transketo_C/PFOR_II"/>
</dbReference>
<accession>A0A6G7PXE4</accession>
<evidence type="ECO:0000313" key="6">
    <source>
        <dbReference type="EMBL" id="QIJ72257.1"/>
    </source>
</evidence>
<dbReference type="Proteomes" id="UP000502179">
    <property type="component" value="Chromosome"/>
</dbReference>
<evidence type="ECO:0000256" key="4">
    <source>
        <dbReference type="ARBA" id="ARBA00007131"/>
    </source>
</evidence>
<dbReference type="Pfam" id="PF02779">
    <property type="entry name" value="Transket_pyr"/>
    <property type="match status" value="1"/>
</dbReference>
<name>A0A6G7PXE4_9BACT</name>
<comment type="cofactor">
    <cofactor evidence="3">
        <name>thiamine diphosphate</name>
        <dbReference type="ChEBI" id="CHEBI:58937"/>
    </cofactor>
</comment>
<dbReference type="FunFam" id="3.40.50.970:FF:000129">
    <property type="entry name" value="Transketolase"/>
    <property type="match status" value="1"/>
</dbReference>
<comment type="cofactor">
    <cofactor evidence="2">
        <name>Mg(2+)</name>
        <dbReference type="ChEBI" id="CHEBI:18420"/>
    </cofactor>
</comment>
<evidence type="ECO:0000256" key="2">
    <source>
        <dbReference type="ARBA" id="ARBA00001946"/>
    </source>
</evidence>